<evidence type="ECO:0000259" key="3">
    <source>
        <dbReference type="PROSITE" id="PS50110"/>
    </source>
</evidence>
<dbReference type="GO" id="GO:0000160">
    <property type="term" value="P:phosphorelay signal transduction system"/>
    <property type="evidence" value="ECO:0007669"/>
    <property type="project" value="InterPro"/>
</dbReference>
<dbReference type="Proteomes" id="UP000035648">
    <property type="component" value="Chromosome"/>
</dbReference>
<dbReference type="Gene3D" id="3.40.50.2300">
    <property type="match status" value="1"/>
</dbReference>
<proteinExistence type="predicted"/>
<evidence type="ECO:0000256" key="2">
    <source>
        <dbReference type="PROSITE-ProRule" id="PRU00169"/>
    </source>
</evidence>
<dbReference type="SUPFAM" id="SSF52172">
    <property type="entry name" value="CheY-like"/>
    <property type="match status" value="1"/>
</dbReference>
<sequence length="121" mass="13805">MSKILMIEDDIMLAQMYQRKLEENGLSVKLAYSGTEGLAEAQMEKPDLILLDIMMPKMNGFDVLKRLKENIILKEIPVIVLTALTQDSDREESKKLGAVDYLIKSDFTPGQIIDKIQKYLK</sequence>
<dbReference type="AlphaFoldDB" id="A0A0G4B436"/>
<feature type="domain" description="Response regulatory" evidence="3">
    <location>
        <begin position="3"/>
        <end position="120"/>
    </location>
</feature>
<dbReference type="PANTHER" id="PTHR44591">
    <property type="entry name" value="STRESS RESPONSE REGULATOR PROTEIN 1"/>
    <property type="match status" value="1"/>
</dbReference>
<keyword evidence="1 2" id="KW-0597">Phosphoprotein</keyword>
<gene>
    <name evidence="4" type="ORF">UT28_C0001G0530</name>
</gene>
<dbReference type="Pfam" id="PF00072">
    <property type="entry name" value="Response_reg"/>
    <property type="match status" value="1"/>
</dbReference>
<dbReference type="InterPro" id="IPR011006">
    <property type="entry name" value="CheY-like_superfamily"/>
</dbReference>
<dbReference type="KEGG" id="bbgw:UT28_C0001G0530"/>
<dbReference type="PROSITE" id="PS50110">
    <property type="entry name" value="RESPONSE_REGULATORY"/>
    <property type="match status" value="1"/>
</dbReference>
<accession>A0A0G4B436</accession>
<dbReference type="InterPro" id="IPR001789">
    <property type="entry name" value="Sig_transdc_resp-reg_receiver"/>
</dbReference>
<reference evidence="4 5" key="1">
    <citation type="journal article" date="2015" name="Nature">
        <title>rRNA introns, odd ribosomes, and small enigmatic genomes across a large radiation of phyla.</title>
        <authorList>
            <person name="Brown C.T."/>
            <person name="Hug L.A."/>
            <person name="Thomas B.C."/>
            <person name="Sharon I."/>
            <person name="Castelle C.J."/>
            <person name="Singh A."/>
            <person name="Wilkins M.J."/>
            <person name="Williams K.H."/>
            <person name="Banfield J.F."/>
        </authorList>
    </citation>
    <scope>NUCLEOTIDE SEQUENCE [LARGE SCALE GENOMIC DNA]</scope>
</reference>
<evidence type="ECO:0000313" key="5">
    <source>
        <dbReference type="Proteomes" id="UP000035648"/>
    </source>
</evidence>
<dbReference type="InterPro" id="IPR050595">
    <property type="entry name" value="Bact_response_regulator"/>
</dbReference>
<organism evidence="4 5">
    <name type="scientific">Berkelbacteria bacterium GW2011_GWE1_39_12</name>
    <dbReference type="NCBI Taxonomy" id="1618337"/>
    <lineage>
        <taxon>Bacteria</taxon>
        <taxon>Candidatus Berkelbacteria</taxon>
    </lineage>
</organism>
<dbReference type="EMBL" id="CP011213">
    <property type="protein sequence ID" value="AKM82335.1"/>
    <property type="molecule type" value="Genomic_DNA"/>
</dbReference>
<evidence type="ECO:0000256" key="1">
    <source>
        <dbReference type="ARBA" id="ARBA00022553"/>
    </source>
</evidence>
<dbReference type="SMART" id="SM00448">
    <property type="entry name" value="REC"/>
    <property type="match status" value="1"/>
</dbReference>
<feature type="modified residue" description="4-aspartylphosphate" evidence="2">
    <location>
        <position position="52"/>
    </location>
</feature>
<name>A0A0G4B436_9BACT</name>
<dbReference type="STRING" id="1618337.UT28_C0001G0530"/>
<dbReference type="CDD" id="cd17574">
    <property type="entry name" value="REC_OmpR"/>
    <property type="match status" value="1"/>
</dbReference>
<protein>
    <recommendedName>
        <fullName evidence="3">Response regulatory domain-containing protein</fullName>
    </recommendedName>
</protein>
<dbReference type="PANTHER" id="PTHR44591:SF3">
    <property type="entry name" value="RESPONSE REGULATORY DOMAIN-CONTAINING PROTEIN"/>
    <property type="match status" value="1"/>
</dbReference>
<evidence type="ECO:0000313" key="4">
    <source>
        <dbReference type="EMBL" id="AKM82335.1"/>
    </source>
</evidence>